<gene>
    <name evidence="3" type="ORF">WJX75_004678</name>
</gene>
<reference evidence="3 4" key="1">
    <citation type="journal article" date="2024" name="Nat. Commun.">
        <title>Phylogenomics reveals the evolutionary origins of lichenization in chlorophyte algae.</title>
        <authorList>
            <person name="Puginier C."/>
            <person name="Libourel C."/>
            <person name="Otte J."/>
            <person name="Skaloud P."/>
            <person name="Haon M."/>
            <person name="Grisel S."/>
            <person name="Petersen M."/>
            <person name="Berrin J.G."/>
            <person name="Delaux P.M."/>
            <person name="Dal Grande F."/>
            <person name="Keller J."/>
        </authorList>
    </citation>
    <scope>NUCLEOTIDE SEQUENCE [LARGE SCALE GENOMIC DNA]</scope>
    <source>
        <strain evidence="3 4">SAG 216-7</strain>
    </source>
</reference>
<feature type="compositionally biased region" description="Polar residues" evidence="1">
    <location>
        <begin position="54"/>
        <end position="65"/>
    </location>
</feature>
<feature type="signal peptide" evidence="2">
    <location>
        <begin position="1"/>
        <end position="17"/>
    </location>
</feature>
<accession>A0ABR2Z0E7</accession>
<keyword evidence="2" id="KW-0732">Signal</keyword>
<feature type="chain" id="PRO_5047093229" evidence="2">
    <location>
        <begin position="18"/>
        <end position="135"/>
    </location>
</feature>
<dbReference type="EMBL" id="JALJOT010000002">
    <property type="protein sequence ID" value="KAK9917465.1"/>
    <property type="molecule type" value="Genomic_DNA"/>
</dbReference>
<dbReference type="Proteomes" id="UP001491310">
    <property type="component" value="Unassembled WGS sequence"/>
</dbReference>
<evidence type="ECO:0000313" key="4">
    <source>
        <dbReference type="Proteomes" id="UP001491310"/>
    </source>
</evidence>
<evidence type="ECO:0000256" key="2">
    <source>
        <dbReference type="SAM" id="SignalP"/>
    </source>
</evidence>
<protein>
    <submittedName>
        <fullName evidence="3">Uncharacterized protein</fullName>
    </submittedName>
</protein>
<sequence>MLAIPVVLLPLAWRAWSGTENVPEATDYLTKGNPEEAADKSHESKAKLTVGPRSKSSSPHTTQPAPQELTFDIPSILSKLSAKRRLGDKWEVNLDQLGKRGKNKGVSVENDFSTRGRYCFLQPHSSLLDNFLWGG</sequence>
<name>A0ABR2Z0E7_9CHLO</name>
<organism evidence="3 4">
    <name type="scientific">Coccomyxa subellipsoidea</name>
    <dbReference type="NCBI Taxonomy" id="248742"/>
    <lineage>
        <taxon>Eukaryota</taxon>
        <taxon>Viridiplantae</taxon>
        <taxon>Chlorophyta</taxon>
        <taxon>core chlorophytes</taxon>
        <taxon>Trebouxiophyceae</taxon>
        <taxon>Trebouxiophyceae incertae sedis</taxon>
        <taxon>Coccomyxaceae</taxon>
        <taxon>Coccomyxa</taxon>
    </lineage>
</organism>
<feature type="compositionally biased region" description="Basic and acidic residues" evidence="1">
    <location>
        <begin position="33"/>
        <end position="46"/>
    </location>
</feature>
<feature type="region of interest" description="Disordered" evidence="1">
    <location>
        <begin position="26"/>
        <end position="70"/>
    </location>
</feature>
<evidence type="ECO:0000313" key="3">
    <source>
        <dbReference type="EMBL" id="KAK9917465.1"/>
    </source>
</evidence>
<evidence type="ECO:0000256" key="1">
    <source>
        <dbReference type="SAM" id="MobiDB-lite"/>
    </source>
</evidence>
<proteinExistence type="predicted"/>
<comment type="caution">
    <text evidence="3">The sequence shown here is derived from an EMBL/GenBank/DDBJ whole genome shotgun (WGS) entry which is preliminary data.</text>
</comment>
<keyword evidence="4" id="KW-1185">Reference proteome</keyword>